<evidence type="ECO:0000256" key="12">
    <source>
        <dbReference type="ARBA" id="ARBA00023167"/>
    </source>
</evidence>
<evidence type="ECO:0000256" key="8">
    <source>
        <dbReference type="ARBA" id="ARBA00022697"/>
    </source>
</evidence>
<evidence type="ECO:0000256" key="19">
    <source>
        <dbReference type="RuleBase" id="RU004171"/>
    </source>
</evidence>
<dbReference type="InterPro" id="IPR002912">
    <property type="entry name" value="ACT_dom"/>
</dbReference>
<dbReference type="GO" id="GO:0009088">
    <property type="term" value="P:threonine biosynthetic process"/>
    <property type="evidence" value="ECO:0007669"/>
    <property type="project" value="UniProtKB-UniPathway"/>
</dbReference>
<evidence type="ECO:0000256" key="16">
    <source>
        <dbReference type="PIRSR" id="PIRSR000098-1"/>
    </source>
</evidence>
<dbReference type="InterPro" id="IPR036291">
    <property type="entry name" value="NAD(P)-bd_dom_sf"/>
</dbReference>
<dbReference type="InterPro" id="IPR016204">
    <property type="entry name" value="HDH"/>
</dbReference>
<protein>
    <recommendedName>
        <fullName evidence="6 18">Homoserine dehydrogenase</fullName>
        <ecNumber evidence="5 18">1.1.1.3</ecNumber>
    </recommendedName>
</protein>
<dbReference type="InterPro" id="IPR045865">
    <property type="entry name" value="ACT-like_dom_sf"/>
</dbReference>
<dbReference type="CDD" id="cd04881">
    <property type="entry name" value="ACT_HSDH-Hom"/>
    <property type="match status" value="1"/>
</dbReference>
<keyword evidence="11" id="KW-0915">Sodium</keyword>
<dbReference type="SUPFAM" id="SSF51735">
    <property type="entry name" value="NAD(P)-binding Rossmann-fold domains"/>
    <property type="match status" value="1"/>
</dbReference>
<dbReference type="GO" id="GO:0004412">
    <property type="term" value="F:homoserine dehydrogenase activity"/>
    <property type="evidence" value="ECO:0007669"/>
    <property type="project" value="UniProtKB-EC"/>
</dbReference>
<evidence type="ECO:0000259" key="20">
    <source>
        <dbReference type="PROSITE" id="PS51671"/>
    </source>
</evidence>
<dbReference type="InterPro" id="IPR001342">
    <property type="entry name" value="HDH_cat"/>
</dbReference>
<evidence type="ECO:0000256" key="17">
    <source>
        <dbReference type="PIRSR" id="PIRSR000098-2"/>
    </source>
</evidence>
<dbReference type="PROSITE" id="PS51671">
    <property type="entry name" value="ACT"/>
    <property type="match status" value="1"/>
</dbReference>
<dbReference type="GO" id="GO:0009086">
    <property type="term" value="P:methionine biosynthetic process"/>
    <property type="evidence" value="ECO:0007669"/>
    <property type="project" value="UniProtKB-KW"/>
</dbReference>
<dbReference type="InterPro" id="IPR019811">
    <property type="entry name" value="HDH_CS"/>
</dbReference>
<keyword evidence="7 18" id="KW-0028">Amino-acid biosynthesis</keyword>
<evidence type="ECO:0000256" key="5">
    <source>
        <dbReference type="ARBA" id="ARBA00013213"/>
    </source>
</evidence>
<evidence type="ECO:0000256" key="9">
    <source>
        <dbReference type="ARBA" id="ARBA00022857"/>
    </source>
</evidence>
<evidence type="ECO:0000313" key="21">
    <source>
        <dbReference type="EMBL" id="QAY60716.1"/>
    </source>
</evidence>
<reference evidence="21 22" key="1">
    <citation type="submission" date="2019-01" db="EMBL/GenBank/DDBJ databases">
        <title>Genome sequencing of strain DFW100M-13.</title>
        <authorList>
            <person name="Heo J."/>
            <person name="Kim S.-J."/>
            <person name="Kim J.-S."/>
            <person name="Hong S.-B."/>
            <person name="Kwon S.-W."/>
        </authorList>
    </citation>
    <scope>NUCLEOTIDE SEQUENCE [LARGE SCALE GENOMIC DNA]</scope>
    <source>
        <strain evidence="21 22">DFW100M-13</strain>
    </source>
</reference>
<dbReference type="SUPFAM" id="SSF55021">
    <property type="entry name" value="ACT-like"/>
    <property type="match status" value="1"/>
</dbReference>
<evidence type="ECO:0000256" key="11">
    <source>
        <dbReference type="ARBA" id="ARBA00023053"/>
    </source>
</evidence>
<keyword evidence="8 18" id="KW-0791">Threonine biosynthesis</keyword>
<dbReference type="UniPathway" id="UPA00051">
    <property type="reaction ID" value="UER00465"/>
</dbReference>
<feature type="binding site" evidence="17">
    <location>
        <begin position="12"/>
        <end position="19"/>
    </location>
    <ligand>
        <name>NADP(+)</name>
        <dbReference type="ChEBI" id="CHEBI:58349"/>
    </ligand>
</feature>
<evidence type="ECO:0000256" key="3">
    <source>
        <dbReference type="ARBA" id="ARBA00005062"/>
    </source>
</evidence>
<comment type="pathway">
    <text evidence="3 18">Amino-acid biosynthesis; L-methionine biosynthesis via de novo pathway; L-homoserine from L-aspartate: step 3/3.</text>
</comment>
<feature type="binding site" evidence="17">
    <location>
        <position position="106"/>
    </location>
    <ligand>
        <name>NADPH</name>
        <dbReference type="ChEBI" id="CHEBI:57783"/>
    </ligand>
</feature>
<evidence type="ECO:0000256" key="6">
    <source>
        <dbReference type="ARBA" id="ARBA00013376"/>
    </source>
</evidence>
<comment type="similarity">
    <text evidence="4 19">Belongs to the homoserine dehydrogenase family.</text>
</comment>
<dbReference type="NCBIfam" id="NF004976">
    <property type="entry name" value="PRK06349.1"/>
    <property type="match status" value="1"/>
</dbReference>
<comment type="cofactor">
    <cofactor evidence="1">
        <name>a metal cation</name>
        <dbReference type="ChEBI" id="CHEBI:25213"/>
    </cofactor>
</comment>
<dbReference type="Gene3D" id="3.30.70.260">
    <property type="match status" value="1"/>
</dbReference>
<evidence type="ECO:0000313" key="22">
    <source>
        <dbReference type="Proteomes" id="UP000293995"/>
    </source>
</evidence>
<evidence type="ECO:0000256" key="4">
    <source>
        <dbReference type="ARBA" id="ARBA00006753"/>
    </source>
</evidence>
<comment type="pathway">
    <text evidence="2 18">Amino-acid biosynthesis; L-threonine biosynthesis; L-threonine from L-aspartate: step 3/5.</text>
</comment>
<proteinExistence type="inferred from homology"/>
<evidence type="ECO:0000256" key="1">
    <source>
        <dbReference type="ARBA" id="ARBA00001920"/>
    </source>
</evidence>
<keyword evidence="22" id="KW-1185">Reference proteome</keyword>
<organism evidence="21 22">
    <name type="scientific">Microbacterium protaetiae</name>
    <dbReference type="NCBI Taxonomy" id="2509458"/>
    <lineage>
        <taxon>Bacteria</taxon>
        <taxon>Bacillati</taxon>
        <taxon>Actinomycetota</taxon>
        <taxon>Actinomycetes</taxon>
        <taxon>Micrococcales</taxon>
        <taxon>Microbacteriaceae</taxon>
        <taxon>Microbacterium</taxon>
    </lineage>
</organism>
<dbReference type="Gene3D" id="3.30.360.10">
    <property type="entry name" value="Dihydrodipicolinate Reductase, domain 2"/>
    <property type="match status" value="1"/>
</dbReference>
<evidence type="ECO:0000256" key="14">
    <source>
        <dbReference type="ARBA" id="ARBA00048841"/>
    </source>
</evidence>
<feature type="active site" description="Proton donor" evidence="16">
    <location>
        <position position="206"/>
    </location>
</feature>
<dbReference type="SUPFAM" id="SSF55347">
    <property type="entry name" value="Glyceraldehyde-3-phosphate dehydrogenase-like, C-terminal domain"/>
    <property type="match status" value="1"/>
</dbReference>
<dbReference type="Gene3D" id="3.40.50.720">
    <property type="entry name" value="NAD(P)-binding Rossmann-like Domain"/>
    <property type="match status" value="1"/>
</dbReference>
<evidence type="ECO:0000256" key="10">
    <source>
        <dbReference type="ARBA" id="ARBA00023002"/>
    </source>
</evidence>
<keyword evidence="10 18" id="KW-0560">Oxidoreductase</keyword>
<dbReference type="EC" id="1.1.1.3" evidence="5 18"/>
<dbReference type="Proteomes" id="UP000293995">
    <property type="component" value="Chromosome"/>
</dbReference>
<dbReference type="KEGG" id="mprt:ET475_12470"/>
<dbReference type="InterPro" id="IPR005106">
    <property type="entry name" value="Asp/hSer_DH_NAD-bd"/>
</dbReference>
<dbReference type="GO" id="GO:0050661">
    <property type="term" value="F:NADP binding"/>
    <property type="evidence" value="ECO:0007669"/>
    <property type="project" value="InterPro"/>
</dbReference>
<dbReference type="UniPathway" id="UPA00050">
    <property type="reaction ID" value="UER00063"/>
</dbReference>
<comment type="catalytic activity">
    <reaction evidence="15">
        <text>L-homoserine + NAD(+) = L-aspartate 4-semialdehyde + NADH + H(+)</text>
        <dbReference type="Rhea" id="RHEA:15757"/>
        <dbReference type="ChEBI" id="CHEBI:15378"/>
        <dbReference type="ChEBI" id="CHEBI:57476"/>
        <dbReference type="ChEBI" id="CHEBI:57540"/>
        <dbReference type="ChEBI" id="CHEBI:57945"/>
        <dbReference type="ChEBI" id="CHEBI:537519"/>
        <dbReference type="EC" id="1.1.1.3"/>
    </reaction>
    <physiologicalReaction direction="right-to-left" evidence="15">
        <dbReference type="Rhea" id="RHEA:15759"/>
    </physiologicalReaction>
</comment>
<keyword evidence="9 17" id="KW-0521">NADP</keyword>
<gene>
    <name evidence="21" type="ORF">ET475_12470</name>
</gene>
<keyword evidence="12 18" id="KW-0486">Methionine biosynthesis</keyword>
<dbReference type="PANTHER" id="PTHR43331">
    <property type="entry name" value="HOMOSERINE DEHYDROGENASE"/>
    <property type="match status" value="1"/>
</dbReference>
<evidence type="ECO:0000256" key="7">
    <source>
        <dbReference type="ARBA" id="ARBA00022605"/>
    </source>
</evidence>
<dbReference type="EMBL" id="CP035494">
    <property type="protein sequence ID" value="QAY60716.1"/>
    <property type="molecule type" value="Genomic_DNA"/>
</dbReference>
<dbReference type="PANTHER" id="PTHR43331:SF1">
    <property type="entry name" value="HOMOSERINE DEHYDROGENASE"/>
    <property type="match status" value="1"/>
</dbReference>
<dbReference type="FunFam" id="3.30.360.10:FF:000005">
    <property type="entry name" value="Homoserine dehydrogenase"/>
    <property type="match status" value="1"/>
</dbReference>
<comment type="catalytic activity">
    <reaction evidence="14">
        <text>L-homoserine + NADP(+) = L-aspartate 4-semialdehyde + NADPH + H(+)</text>
        <dbReference type="Rhea" id="RHEA:15761"/>
        <dbReference type="ChEBI" id="CHEBI:15378"/>
        <dbReference type="ChEBI" id="CHEBI:57476"/>
        <dbReference type="ChEBI" id="CHEBI:57783"/>
        <dbReference type="ChEBI" id="CHEBI:58349"/>
        <dbReference type="ChEBI" id="CHEBI:537519"/>
        <dbReference type="EC" id="1.1.1.3"/>
    </reaction>
    <physiologicalReaction direction="right-to-left" evidence="14">
        <dbReference type="Rhea" id="RHEA:15763"/>
    </physiologicalReaction>
</comment>
<dbReference type="PIRSF" id="PIRSF000098">
    <property type="entry name" value="Homoser_dehydrog"/>
    <property type="match status" value="1"/>
</dbReference>
<feature type="domain" description="ACT" evidence="20">
    <location>
        <begin position="357"/>
        <end position="439"/>
    </location>
</feature>
<evidence type="ECO:0000256" key="18">
    <source>
        <dbReference type="RuleBase" id="RU000579"/>
    </source>
</evidence>
<evidence type="ECO:0000256" key="15">
    <source>
        <dbReference type="ARBA" id="ARBA00049031"/>
    </source>
</evidence>
<feature type="binding site" evidence="17">
    <location>
        <position position="191"/>
    </location>
    <ligand>
        <name>L-homoserine</name>
        <dbReference type="ChEBI" id="CHEBI:57476"/>
    </ligand>
</feature>
<dbReference type="Pfam" id="PF03447">
    <property type="entry name" value="NAD_binding_3"/>
    <property type="match status" value="1"/>
</dbReference>
<accession>A0A4P6EFU0</accession>
<evidence type="ECO:0000256" key="2">
    <source>
        <dbReference type="ARBA" id="ARBA00005056"/>
    </source>
</evidence>
<name>A0A4P6EFU0_9MICO</name>
<dbReference type="OrthoDB" id="9808167at2"/>
<evidence type="ECO:0000256" key="13">
    <source>
        <dbReference type="ARBA" id="ARBA00044930"/>
    </source>
</evidence>
<dbReference type="PROSITE" id="PS01042">
    <property type="entry name" value="HOMOSER_DHGENASE"/>
    <property type="match status" value="1"/>
</dbReference>
<sequence length="446" mass="46599">MIDYRRLRIALLGAGSVGSQVARLLLEHADELADRSGAALELAGIAVRDLDAPRDVELPRELLTTDAETLIVGSDIVIELMGGIEPAREYLLQALNSGADVVTGNKALLATHGAEIFDAADQVGASVSYEAAVAGAIPIIRPLRDSLAGDRVDRIVGIVNGTTNYILDRMDVEGAEMADILADAQRLGYAEADPTGDVEGHDAAQKAAILASLAFHTTVPLEAVHREGITGVTKQMMDAARHAGYVIKMVAVCERLTGRGEASDEAISVRVYPALIRREHPLASVHGVNNAVFVQAEAAGNLMFYGAGAGGVQTASAVLGDVVSAARRHIAGGAGVGESTRANLPTVDIGQVVTRYQITLEVDDRPGVLARVAGILSDGRVSIATVEQTLEQTPGQPGDDAAEAGSARLVIGTHKALEQDLSETVARLADDDVVERVVSVLRVEGD</sequence>
<comment type="function">
    <text evidence="13">Catalyzes the conversion of L-aspartate-beta-semialdehyde (L-Asa) to L-homoserine (L-Hse), the third step in the biosynthesis of threonine and methionine from aspartate.</text>
</comment>
<dbReference type="Pfam" id="PF00742">
    <property type="entry name" value="Homoserine_dh"/>
    <property type="match status" value="1"/>
</dbReference>
<dbReference type="RefSeq" id="WP_129390689.1">
    <property type="nucleotide sequence ID" value="NZ_CP035494.1"/>
</dbReference>
<dbReference type="AlphaFoldDB" id="A0A4P6EFU0"/>